<protein>
    <submittedName>
        <fullName evidence="2">Uncharacterized protein</fullName>
    </submittedName>
</protein>
<keyword evidence="1" id="KW-0175">Coiled coil</keyword>
<sequence>MLSLLLITNYNAIAKLKEEKHKLEIMEKLYNELEKQIQIREAELELLRKLMQEKGTGVY</sequence>
<evidence type="ECO:0000313" key="3">
    <source>
        <dbReference type="Proteomes" id="UP000250796"/>
    </source>
</evidence>
<feature type="coiled-coil region" evidence="1">
    <location>
        <begin position="13"/>
        <end position="50"/>
    </location>
</feature>
<keyword evidence="3" id="KW-1185">Reference proteome</keyword>
<dbReference type="KEGG" id="minf:MESINF_2318"/>
<gene>
    <name evidence="2" type="ORF">MESINF_2318</name>
</gene>
<organism evidence="2 3">
    <name type="scientific">Mesotoga infera</name>
    <dbReference type="NCBI Taxonomy" id="1236046"/>
    <lineage>
        <taxon>Bacteria</taxon>
        <taxon>Thermotogati</taxon>
        <taxon>Thermotogota</taxon>
        <taxon>Thermotogae</taxon>
        <taxon>Kosmotogales</taxon>
        <taxon>Kosmotogaceae</taxon>
        <taxon>Mesotoga</taxon>
    </lineage>
</organism>
<evidence type="ECO:0000256" key="1">
    <source>
        <dbReference type="SAM" id="Coils"/>
    </source>
</evidence>
<dbReference type="AlphaFoldDB" id="A0A7Z7LHW6"/>
<dbReference type="EMBL" id="LS974202">
    <property type="protein sequence ID" value="SSC13758.1"/>
    <property type="molecule type" value="Genomic_DNA"/>
</dbReference>
<dbReference type="RefSeq" id="WP_231936738.1">
    <property type="nucleotide sequence ID" value="NZ_LS974202.1"/>
</dbReference>
<proteinExistence type="predicted"/>
<evidence type="ECO:0000313" key="2">
    <source>
        <dbReference type="EMBL" id="SSC13758.1"/>
    </source>
</evidence>
<name>A0A7Z7LHW6_9BACT</name>
<accession>A0A7Z7LHW6</accession>
<reference evidence="2 3" key="1">
    <citation type="submission" date="2017-01" db="EMBL/GenBank/DDBJ databases">
        <authorList>
            <person name="Erauso G."/>
        </authorList>
    </citation>
    <scope>NUCLEOTIDE SEQUENCE [LARGE SCALE GENOMIC DNA]</scope>
    <source>
        <strain evidence="2">MESINF1</strain>
    </source>
</reference>
<dbReference type="Proteomes" id="UP000250796">
    <property type="component" value="Chromosome MESINF"/>
</dbReference>